<gene>
    <name evidence="3" type="ORF">TraAM80_05057</name>
</gene>
<reference evidence="3 4" key="1">
    <citation type="journal article" date="2018" name="BMC Genomics">
        <title>Genomic comparison of Trypanosoma conorhini and Trypanosoma rangeli to Trypanosoma cruzi strains of high and low virulence.</title>
        <authorList>
            <person name="Bradwell K.R."/>
            <person name="Koparde V.N."/>
            <person name="Matveyev A.V."/>
            <person name="Serrano M.G."/>
            <person name="Alves J.M."/>
            <person name="Parikh H."/>
            <person name="Huang B."/>
            <person name="Lee V."/>
            <person name="Espinosa-Alvarez O."/>
            <person name="Ortiz P.A."/>
            <person name="Costa-Martins A.G."/>
            <person name="Teixeira M.M."/>
            <person name="Buck G.A."/>
        </authorList>
    </citation>
    <scope>NUCLEOTIDE SEQUENCE [LARGE SCALE GENOMIC DNA]</scope>
    <source>
        <strain evidence="3 4">AM80</strain>
    </source>
</reference>
<dbReference type="PANTHER" id="PTHR12358">
    <property type="entry name" value="SPHINGOSINE KINASE"/>
    <property type="match status" value="1"/>
</dbReference>
<evidence type="ECO:0000313" key="4">
    <source>
        <dbReference type="Proteomes" id="UP000283634"/>
    </source>
</evidence>
<dbReference type="InterPro" id="IPR017438">
    <property type="entry name" value="ATP-NAD_kinase_N"/>
</dbReference>
<sequence>MSSRNSRVQESGKPPRLQAWVIINPTSGQGKGELLQRRIERMLRMEFGDCVARVRVASELISSNGATVSRNANHSPISPLKPTSPSFLSFTEAPHKLGPAANDATTNCSCQGGIRVDIVATEQNIRGREVAQHLTKMVVMSRLRRCLNDEVAAATEYSMKTTSMSQKENVDSLHVFVAVGGDGSLSDVVNGMCRGTLEAFREIIPTCMQSDASSTSDMDSMQYYWQSLEDRSILRHFLPPLIYIPAGTGTDFAKLGLGCRNAQEFVKLLRSVWEHLPPCSSPTTSAQVLTGTNGTHSGEESSTTAVTEGNTYKTNDLPPLEFEVYDVDVARVFFPRSGRNHFFINECSCGMSCDVIEKCEAYKESKLLSLLGGKLMFAVASIVSVYQVRPKPFRLVALPEFASLPSNSLVPRRIGSDLLHQHLVMNDVALRGVQRDFKWVKRSAATEALPATEPLRFGANYYAYDVQGESVASDRTASAAYGKNGRQSILL</sequence>
<dbReference type="AlphaFoldDB" id="A0A3R7LWR9"/>
<evidence type="ECO:0000313" key="3">
    <source>
        <dbReference type="EMBL" id="RNF04856.1"/>
    </source>
</evidence>
<feature type="domain" description="DAGKc" evidence="2">
    <location>
        <begin position="152"/>
        <end position="259"/>
    </location>
</feature>
<dbReference type="EMBL" id="MKGL01000151">
    <property type="protein sequence ID" value="RNF04856.1"/>
    <property type="molecule type" value="Genomic_DNA"/>
</dbReference>
<dbReference type="RefSeq" id="XP_029238339.1">
    <property type="nucleotide sequence ID" value="XM_029381952.1"/>
</dbReference>
<dbReference type="GeneID" id="40328990"/>
<feature type="region of interest" description="Disordered" evidence="1">
    <location>
        <begin position="280"/>
        <end position="310"/>
    </location>
</feature>
<organism evidence="3 4">
    <name type="scientific">Trypanosoma rangeli</name>
    <dbReference type="NCBI Taxonomy" id="5698"/>
    <lineage>
        <taxon>Eukaryota</taxon>
        <taxon>Discoba</taxon>
        <taxon>Euglenozoa</taxon>
        <taxon>Kinetoplastea</taxon>
        <taxon>Metakinetoplastina</taxon>
        <taxon>Trypanosomatida</taxon>
        <taxon>Trypanosomatidae</taxon>
        <taxon>Trypanosoma</taxon>
        <taxon>Herpetosoma</taxon>
    </lineage>
</organism>
<keyword evidence="3" id="KW-0808">Transferase</keyword>
<dbReference type="VEuPathDB" id="TriTrypDB:TRSC58_01592"/>
<dbReference type="EC" id="2.7.1.23" evidence="3"/>
<dbReference type="PANTHER" id="PTHR12358:SF54">
    <property type="entry name" value="SPHINGOSINE KINASE RELATED PROTEIN"/>
    <property type="match status" value="1"/>
</dbReference>
<dbReference type="InterPro" id="IPR001206">
    <property type="entry name" value="Diacylglycerol_kinase_cat_dom"/>
</dbReference>
<name>A0A3R7LWR9_TRYRA</name>
<protein>
    <submittedName>
        <fullName evidence="3">Putative sphingosine kinase A, B</fullName>
        <ecNumber evidence="3">2.7.1.23</ecNumber>
    </submittedName>
</protein>
<dbReference type="Pfam" id="PF00781">
    <property type="entry name" value="DAGK_cat"/>
    <property type="match status" value="1"/>
</dbReference>
<evidence type="ECO:0000256" key="1">
    <source>
        <dbReference type="SAM" id="MobiDB-lite"/>
    </source>
</evidence>
<keyword evidence="3" id="KW-0418">Kinase</keyword>
<dbReference type="SUPFAM" id="SSF111331">
    <property type="entry name" value="NAD kinase/diacylglycerol kinase-like"/>
    <property type="match status" value="1"/>
</dbReference>
<dbReference type="OMA" id="INECSCG"/>
<dbReference type="Gene3D" id="3.40.50.10330">
    <property type="entry name" value="Probable inorganic polyphosphate/atp-NAD kinase, domain 1"/>
    <property type="match status" value="1"/>
</dbReference>
<dbReference type="InterPro" id="IPR016064">
    <property type="entry name" value="NAD/diacylglycerol_kinase_sf"/>
</dbReference>
<accession>A0A3R7LWR9</accession>
<dbReference type="OrthoDB" id="336240at2759"/>
<keyword evidence="4" id="KW-1185">Reference proteome</keyword>
<dbReference type="GO" id="GO:0003951">
    <property type="term" value="F:NAD+ kinase activity"/>
    <property type="evidence" value="ECO:0007669"/>
    <property type="project" value="UniProtKB-EC"/>
</dbReference>
<comment type="caution">
    <text evidence="3">The sequence shown here is derived from an EMBL/GenBank/DDBJ whole genome shotgun (WGS) entry which is preliminary data.</text>
</comment>
<evidence type="ECO:0000259" key="2">
    <source>
        <dbReference type="Pfam" id="PF00781"/>
    </source>
</evidence>
<dbReference type="InterPro" id="IPR050187">
    <property type="entry name" value="Lipid_Phosphate_FormReg"/>
</dbReference>
<proteinExistence type="predicted"/>
<dbReference type="Proteomes" id="UP000283634">
    <property type="component" value="Unassembled WGS sequence"/>
</dbReference>
<feature type="compositionally biased region" description="Polar residues" evidence="1">
    <location>
        <begin position="281"/>
        <end position="310"/>
    </location>
</feature>